<evidence type="ECO:0000259" key="3">
    <source>
        <dbReference type="PROSITE" id="PS50035"/>
    </source>
</evidence>
<dbReference type="GO" id="GO:0003677">
    <property type="term" value="F:DNA binding"/>
    <property type="evidence" value="ECO:0007669"/>
    <property type="project" value="InterPro"/>
</dbReference>
<dbReference type="SMART" id="SM00487">
    <property type="entry name" value="DEXDc"/>
    <property type="match status" value="1"/>
</dbReference>
<protein>
    <submittedName>
        <fullName evidence="6">Uncharacterized protein</fullName>
    </submittedName>
</protein>
<dbReference type="PANTHER" id="PTHR45766:SF6">
    <property type="entry name" value="SWI_SNF-RELATED MATRIX-ASSOCIATED ACTIN-DEPENDENT REGULATOR OF CHROMATIN SUBFAMILY A-LIKE PROTEIN 1"/>
    <property type="match status" value="1"/>
</dbReference>
<dbReference type="InterPro" id="IPR049730">
    <property type="entry name" value="SNF2/RAD54-like_C"/>
</dbReference>
<evidence type="ECO:0000256" key="2">
    <source>
        <dbReference type="SAM" id="MobiDB-lite"/>
    </source>
</evidence>
<dbReference type="AlphaFoldDB" id="S9PBQ4"/>
<name>S9PBQ4_CYSF2</name>
<dbReference type="Gene3D" id="3.40.50.300">
    <property type="entry name" value="P-loop containing nucleotide triphosphate hydrolases"/>
    <property type="match status" value="1"/>
</dbReference>
<dbReference type="GO" id="GO:0006793">
    <property type="term" value="P:phosphorus metabolic process"/>
    <property type="evidence" value="ECO:0007669"/>
    <property type="project" value="UniProtKB-ARBA"/>
</dbReference>
<evidence type="ECO:0000313" key="7">
    <source>
        <dbReference type="Proteomes" id="UP000011682"/>
    </source>
</evidence>
<feature type="domain" description="PLD phosphodiesterase" evidence="3">
    <location>
        <begin position="299"/>
        <end position="326"/>
    </location>
</feature>
<dbReference type="SMART" id="SM00490">
    <property type="entry name" value="HELICc"/>
    <property type="match status" value="1"/>
</dbReference>
<dbReference type="InterPro" id="IPR001650">
    <property type="entry name" value="Helicase_C-like"/>
</dbReference>
<dbReference type="SMART" id="SM00155">
    <property type="entry name" value="PLDc"/>
    <property type="match status" value="1"/>
</dbReference>
<evidence type="ECO:0000259" key="4">
    <source>
        <dbReference type="PROSITE" id="PS51192"/>
    </source>
</evidence>
<dbReference type="InterPro" id="IPR003593">
    <property type="entry name" value="AAA+_ATPase"/>
</dbReference>
<dbReference type="PROSITE" id="PS51192">
    <property type="entry name" value="HELICASE_ATP_BIND_1"/>
    <property type="match status" value="1"/>
</dbReference>
<dbReference type="InterPro" id="IPR014001">
    <property type="entry name" value="Helicase_ATP-bd"/>
</dbReference>
<dbReference type="InterPro" id="IPR038718">
    <property type="entry name" value="SNF2-like_sf"/>
</dbReference>
<evidence type="ECO:0000256" key="1">
    <source>
        <dbReference type="ARBA" id="ARBA00022801"/>
    </source>
</evidence>
<feature type="domain" description="Helicase C-terminal" evidence="5">
    <location>
        <begin position="737"/>
        <end position="911"/>
    </location>
</feature>
<dbReference type="eggNOG" id="COG0553">
    <property type="taxonomic scope" value="Bacteria"/>
</dbReference>
<dbReference type="InterPro" id="IPR025202">
    <property type="entry name" value="PLD-like_dom"/>
</dbReference>
<accession>S9PBQ4</accession>
<dbReference type="EMBL" id="ANAH02000009">
    <property type="protein sequence ID" value="EPX61845.1"/>
    <property type="molecule type" value="Genomic_DNA"/>
</dbReference>
<dbReference type="SUPFAM" id="SSF56024">
    <property type="entry name" value="Phospholipase D/nuclease"/>
    <property type="match status" value="1"/>
</dbReference>
<dbReference type="SMART" id="SM00382">
    <property type="entry name" value="AAA"/>
    <property type="match status" value="1"/>
</dbReference>
<dbReference type="eggNOG" id="COG3886">
    <property type="taxonomic scope" value="Bacteria"/>
</dbReference>
<dbReference type="Proteomes" id="UP000011682">
    <property type="component" value="Unassembled WGS sequence"/>
</dbReference>
<keyword evidence="7" id="KW-1185">Reference proteome</keyword>
<dbReference type="GO" id="GO:0016787">
    <property type="term" value="F:hydrolase activity"/>
    <property type="evidence" value="ECO:0007669"/>
    <property type="project" value="UniProtKB-KW"/>
</dbReference>
<dbReference type="CDD" id="cd18793">
    <property type="entry name" value="SF2_C_SNF"/>
    <property type="match status" value="1"/>
</dbReference>
<evidence type="ECO:0000259" key="5">
    <source>
        <dbReference type="PROSITE" id="PS51194"/>
    </source>
</evidence>
<dbReference type="PANTHER" id="PTHR45766">
    <property type="entry name" value="DNA ANNEALING HELICASE AND ENDONUCLEASE ZRANB3 FAMILY MEMBER"/>
    <property type="match status" value="1"/>
</dbReference>
<evidence type="ECO:0000313" key="6">
    <source>
        <dbReference type="EMBL" id="EPX61845.1"/>
    </source>
</evidence>
<sequence length="1070" mass="120214">MSHRRQSTTPSLPLSTLDGRSFGRPGDEFEENLEGKWIPQADDYTRIIALVKRIEQGLSVDAEGLGIAPRQVDYYTQAAQILGLVSAKNRLLAAGRALLSLQDDPTRRARLALAFENSRCGRAWTKWFGVTSLAEVNPKSATEFITARTDLGGATVGRRASTLETWMDAWMYFHPAVQKDRDPAQARKAHALGHTAVLDSGQSRLVVQALGPGTSLLRCATAYLSVGGYELLVEPLREAELRLLVGSDSAFTSVSQIITDFRRSITEGVPTLDKKEAIQDLQRGVVTGRVKVRIFDPRYKPRLHAKIYIFDEYAAYVASANLSKSGLQTNIEGGFSVREPDAIAYYRNQFDSLFQKGVELTQEVLRELEESWAFAPLTTPYLLYLRVLIELFPGVPELTRETQRRLADYQELTVGAVLRALVEQRGALLISPTGTGKTVMACYAAKVLFLRRDVQRIIVICPNARLHRMWEEEFHRFGLPVKVVTHGIVQGKGAPAEGHATRLGRIHGGARETDLVIVDECHAFRNVRTNGFENLNSLLDRREGPGVPRLLLLSATPMSRGLDDLNALLQLVSEPPLEKIEDLVSARRVVNITLPFIIKRFGIKKSGHSGGGLRFGNEVRYFGRIQVRTLSYQSPAEQVFDLISKMDFRFRWLPDEMEELRAAGDVAFPQGEIVESAAFLKLLLLRRAESSPGAIRQTIDRLLASDESRLAPESREELNANLRELRRLTQSTVNDTKLTELVRVLKERVGRRRVLVFSLWTDTVEYLVSALSRELPGAKIEALTGRLNTKERGRLIRRFAPSAQGRSRRVRHDDIDVLVATDAIAEGENLQDADVVVNYDLPWTPLCLIQRVGRVDRPTKKLRDIEVLNFYPENELFEQLLQLRRRLEDRSRMYEKMSRTQVVGETERNLAHVDENDIGLICEFYKSAVDFERIREKCTRVPTSAYLLDRAGASKRDVTRASSLPIGVCSCRSGPRPGIFALLRMGTELRCVFWPADGGPPEESPGNQAHDLLLEYVRVSPETAQLDEPSTFRQELEALVQQWAENHRPKGDEVSVVCAESIVPKRTDMP</sequence>
<dbReference type="PROSITE" id="PS51194">
    <property type="entry name" value="HELICASE_CTER"/>
    <property type="match status" value="1"/>
</dbReference>
<dbReference type="Pfam" id="PF13091">
    <property type="entry name" value="PLDc_2"/>
    <property type="match status" value="1"/>
</dbReference>
<dbReference type="Pfam" id="PF00271">
    <property type="entry name" value="Helicase_C"/>
    <property type="match status" value="1"/>
</dbReference>
<comment type="caution">
    <text evidence="6">The sequence shown here is derived from an EMBL/GenBank/DDBJ whole genome shotgun (WGS) entry which is preliminary data.</text>
</comment>
<gene>
    <name evidence="6" type="ORF">D187_010464</name>
</gene>
<dbReference type="Gene3D" id="3.40.50.10810">
    <property type="entry name" value="Tandem AAA-ATPase domain"/>
    <property type="match status" value="1"/>
</dbReference>
<dbReference type="Gene3D" id="3.30.870.10">
    <property type="entry name" value="Endonuclease Chain A"/>
    <property type="match status" value="1"/>
</dbReference>
<dbReference type="Pfam" id="PF04851">
    <property type="entry name" value="ResIII"/>
    <property type="match status" value="1"/>
</dbReference>
<dbReference type="InterPro" id="IPR027417">
    <property type="entry name" value="P-loop_NTPase"/>
</dbReference>
<keyword evidence="1" id="KW-0378">Hydrolase</keyword>
<dbReference type="GO" id="GO:0005524">
    <property type="term" value="F:ATP binding"/>
    <property type="evidence" value="ECO:0007669"/>
    <property type="project" value="InterPro"/>
</dbReference>
<dbReference type="PROSITE" id="PS50035">
    <property type="entry name" value="PLD"/>
    <property type="match status" value="1"/>
</dbReference>
<organism evidence="6 7">
    <name type="scientific">Cystobacter fuscus (strain ATCC 25194 / DSM 2262 / NBRC 100088 / M29)</name>
    <dbReference type="NCBI Taxonomy" id="1242864"/>
    <lineage>
        <taxon>Bacteria</taxon>
        <taxon>Pseudomonadati</taxon>
        <taxon>Myxococcota</taxon>
        <taxon>Myxococcia</taxon>
        <taxon>Myxococcales</taxon>
        <taxon>Cystobacterineae</taxon>
        <taxon>Archangiaceae</taxon>
        <taxon>Cystobacter</taxon>
    </lineage>
</organism>
<dbReference type="InterPro" id="IPR006935">
    <property type="entry name" value="Helicase/UvrB_N"/>
</dbReference>
<dbReference type="InterPro" id="IPR001736">
    <property type="entry name" value="PLipase_D/transphosphatidylase"/>
</dbReference>
<proteinExistence type="predicted"/>
<reference evidence="6" key="1">
    <citation type="submission" date="2013-05" db="EMBL/GenBank/DDBJ databases">
        <title>Genome assembly of Cystobacter fuscus DSM 2262.</title>
        <authorList>
            <person name="Sharma G."/>
            <person name="Khatri I."/>
            <person name="Kaur C."/>
            <person name="Mayilraj S."/>
            <person name="Subramanian S."/>
        </authorList>
    </citation>
    <scope>NUCLEOTIDE SEQUENCE [LARGE SCALE GENOMIC DNA]</scope>
    <source>
        <strain evidence="6">DSM 2262</strain>
    </source>
</reference>
<feature type="region of interest" description="Disordered" evidence="2">
    <location>
        <begin position="1"/>
        <end position="25"/>
    </location>
</feature>
<dbReference type="OrthoDB" id="18878at2"/>
<dbReference type="SUPFAM" id="SSF52540">
    <property type="entry name" value="P-loop containing nucleoside triphosphate hydrolases"/>
    <property type="match status" value="1"/>
</dbReference>
<dbReference type="RefSeq" id="WP_002626715.1">
    <property type="nucleotide sequence ID" value="NZ_ANAH02000009.1"/>
</dbReference>
<feature type="domain" description="Helicase ATP-binding" evidence="4">
    <location>
        <begin position="418"/>
        <end position="575"/>
    </location>
</feature>